<dbReference type="EMBL" id="LNZH02000215">
    <property type="protein sequence ID" value="OCB84535.1"/>
    <property type="molecule type" value="Genomic_DNA"/>
</dbReference>
<dbReference type="SUPFAM" id="SSF50978">
    <property type="entry name" value="WD40 repeat-like"/>
    <property type="match status" value="1"/>
</dbReference>
<accession>A0A9Q5HRA7</accession>
<gene>
    <name evidence="6" type="ORF">A7U60_g8521</name>
</gene>
<dbReference type="InterPro" id="IPR019775">
    <property type="entry name" value="WD40_repeat_CS"/>
</dbReference>
<dbReference type="GO" id="GO:0048188">
    <property type="term" value="C:Set1C/COMPASS complex"/>
    <property type="evidence" value="ECO:0007669"/>
    <property type="project" value="InterPro"/>
</dbReference>
<dbReference type="AlphaFoldDB" id="A0A9Q5HRA7"/>
<evidence type="ECO:0000256" key="4">
    <source>
        <dbReference type="ARBA" id="ARBA00023242"/>
    </source>
</evidence>
<evidence type="ECO:0000256" key="1">
    <source>
        <dbReference type="ARBA" id="ARBA00004123"/>
    </source>
</evidence>
<dbReference type="InterPro" id="IPR015943">
    <property type="entry name" value="WD40/YVTN_repeat-like_dom_sf"/>
</dbReference>
<evidence type="ECO:0000313" key="6">
    <source>
        <dbReference type="EMBL" id="OCB84535.1"/>
    </source>
</evidence>
<feature type="repeat" description="WD" evidence="5">
    <location>
        <begin position="61"/>
        <end position="96"/>
    </location>
</feature>
<evidence type="ECO:0000256" key="3">
    <source>
        <dbReference type="ARBA" id="ARBA00022737"/>
    </source>
</evidence>
<comment type="caution">
    <text evidence="6">The sequence shown here is derived from an EMBL/GenBank/DDBJ whole genome shotgun (WGS) entry which is preliminary data.</text>
</comment>
<dbReference type="SMART" id="SM00320">
    <property type="entry name" value="WD40"/>
    <property type="match status" value="6"/>
</dbReference>
<dbReference type="Pfam" id="PF00400">
    <property type="entry name" value="WD40"/>
    <property type="match status" value="1"/>
</dbReference>
<feature type="repeat" description="WD" evidence="5">
    <location>
        <begin position="31"/>
        <end position="60"/>
    </location>
</feature>
<keyword evidence="4" id="KW-0539">Nucleus</keyword>
<dbReference type="PROSITE" id="PS00678">
    <property type="entry name" value="WD_REPEATS_1"/>
    <property type="match status" value="1"/>
</dbReference>
<dbReference type="PANTHER" id="PTHR44040">
    <property type="entry name" value="RETINOBLASTOMA-BINDING PROTEIN 5"/>
    <property type="match status" value="1"/>
</dbReference>
<dbReference type="InterPro" id="IPR036322">
    <property type="entry name" value="WD40_repeat_dom_sf"/>
</dbReference>
<keyword evidence="2 5" id="KW-0853">WD repeat</keyword>
<dbReference type="OrthoDB" id="196858at2759"/>
<comment type="subcellular location">
    <subcellularLocation>
        <location evidence="1">Nucleus</location>
    </subcellularLocation>
</comment>
<dbReference type="Proteomes" id="UP000757232">
    <property type="component" value="Unassembled WGS sequence"/>
</dbReference>
<keyword evidence="3" id="KW-0677">Repeat</keyword>
<dbReference type="InterPro" id="IPR001680">
    <property type="entry name" value="WD40_rpt"/>
</dbReference>
<evidence type="ECO:0000313" key="7">
    <source>
        <dbReference type="Proteomes" id="UP000757232"/>
    </source>
</evidence>
<protein>
    <submittedName>
        <fullName evidence="6">WD40 repeat-like protein</fullName>
    </submittedName>
</protein>
<dbReference type="PROSITE" id="PS50294">
    <property type="entry name" value="WD_REPEATS_REGION"/>
    <property type="match status" value="1"/>
</dbReference>
<dbReference type="PROSITE" id="PS50082">
    <property type="entry name" value="WD_REPEATS_2"/>
    <property type="match status" value="2"/>
</dbReference>
<reference evidence="6" key="1">
    <citation type="submission" date="2016-06" db="EMBL/GenBank/DDBJ databases">
        <title>Draft Genome sequence of the fungus Inonotus baumii.</title>
        <authorList>
            <person name="Zhu H."/>
            <person name="Lin W."/>
        </authorList>
    </citation>
    <scope>NUCLEOTIDE SEQUENCE</scope>
    <source>
        <strain evidence="6">821</strain>
    </source>
</reference>
<dbReference type="InterPro" id="IPR037850">
    <property type="entry name" value="RBBP5/Swd1"/>
</dbReference>
<dbReference type="Gene3D" id="2.130.10.10">
    <property type="entry name" value="YVTN repeat-like/Quinoprotein amine dehydrogenase"/>
    <property type="match status" value="2"/>
</dbReference>
<evidence type="ECO:0000256" key="5">
    <source>
        <dbReference type="PROSITE-ProRule" id="PRU00221"/>
    </source>
</evidence>
<sequence>MNGSSLNPLRDIAYPTAVLTSLPSGASFSRYDPSGKYIVGARPDGRAFIWDLDTKSLIRRVEGHVKMITSVDWSRNSRYLLTTSKDWNIIIWDLASEMFSPRRHSTIRFDAPVLSAMFHPRNMKIVLVLLAVGEVYIVDSRRAHRSRIELVETEDEEEYMHRSPPTCARFDPSGKHVFVGTSHGSILVFNTRTKIPHLHLNEGLSRRLITNSSDRTLRQFNLPLTFPFQLEEEEQELEPAYKFSDPISRVAWHNMAYSPDGEWLAGGSADPATHKIYIWDISSDGQYATTLDGGREPLLDVTWHPKVPAIASTTKTGDILLWHCPTPERWGAFAGGFEECDENVEYEEREDEFDIEDEDEMAQRKMREEDADVDINGVDEVLDATEIELRREVKDEDILWAEDESDDDTKTWKMKLILNPEDDY</sequence>
<dbReference type="PANTHER" id="PTHR44040:SF1">
    <property type="entry name" value="RETINOBLASTOMA-BINDING PROTEIN 5"/>
    <property type="match status" value="1"/>
</dbReference>
<name>A0A9Q5HRA7_SANBA</name>
<organism evidence="6 7">
    <name type="scientific">Sanghuangporus baumii</name>
    <name type="common">Phellinus baumii</name>
    <dbReference type="NCBI Taxonomy" id="108892"/>
    <lineage>
        <taxon>Eukaryota</taxon>
        <taxon>Fungi</taxon>
        <taxon>Dikarya</taxon>
        <taxon>Basidiomycota</taxon>
        <taxon>Agaricomycotina</taxon>
        <taxon>Agaricomycetes</taxon>
        <taxon>Hymenochaetales</taxon>
        <taxon>Hymenochaetaceae</taxon>
        <taxon>Sanghuangporus</taxon>
    </lineage>
</organism>
<proteinExistence type="predicted"/>
<evidence type="ECO:0000256" key="2">
    <source>
        <dbReference type="ARBA" id="ARBA00022574"/>
    </source>
</evidence>
<keyword evidence="7" id="KW-1185">Reference proteome</keyword>